<protein>
    <recommendedName>
        <fullName evidence="3">YjgF-like protein</fullName>
    </recommendedName>
</protein>
<sequence length="141" mass="15140">MPSITYQYLPGPVGDCLKPSSLATTATIPLSPTTSLVVTTGHLGLDLETGELINSSPEAEFNAIFSCLDAALKNAGIVEGLLQAYKFVSYLAHAEDESVMLRVFQQRFPGHTPTWSTVIVKEINVSSMRAEIAAEGVLFSH</sequence>
<proteinExistence type="predicted"/>
<evidence type="ECO:0000313" key="2">
    <source>
        <dbReference type="Proteomes" id="UP001147695"/>
    </source>
</evidence>
<dbReference type="Gene3D" id="3.30.1330.40">
    <property type="entry name" value="RutC-like"/>
    <property type="match status" value="1"/>
</dbReference>
<reference evidence="1" key="1">
    <citation type="submission" date="2022-12" db="EMBL/GenBank/DDBJ databases">
        <authorList>
            <person name="Petersen C."/>
        </authorList>
    </citation>
    <scope>NUCLEOTIDE SEQUENCE</scope>
    <source>
        <strain evidence="1">IBT 35673</strain>
    </source>
</reference>
<comment type="caution">
    <text evidence="1">The sequence shown here is derived from an EMBL/GenBank/DDBJ whole genome shotgun (WGS) entry which is preliminary data.</text>
</comment>
<dbReference type="AlphaFoldDB" id="A0A9W9R1H9"/>
<organism evidence="1 2">
    <name type="scientific">Penicillium brevicompactum</name>
    <dbReference type="NCBI Taxonomy" id="5074"/>
    <lineage>
        <taxon>Eukaryota</taxon>
        <taxon>Fungi</taxon>
        <taxon>Dikarya</taxon>
        <taxon>Ascomycota</taxon>
        <taxon>Pezizomycotina</taxon>
        <taxon>Eurotiomycetes</taxon>
        <taxon>Eurotiomycetidae</taxon>
        <taxon>Eurotiales</taxon>
        <taxon>Aspergillaceae</taxon>
        <taxon>Penicillium</taxon>
    </lineage>
</organism>
<dbReference type="SUPFAM" id="SSF55298">
    <property type="entry name" value="YjgF-like"/>
    <property type="match status" value="1"/>
</dbReference>
<evidence type="ECO:0008006" key="3">
    <source>
        <dbReference type="Google" id="ProtNLM"/>
    </source>
</evidence>
<dbReference type="InterPro" id="IPR006175">
    <property type="entry name" value="YjgF/YER057c/UK114"/>
</dbReference>
<accession>A0A9W9R1H9</accession>
<dbReference type="EMBL" id="JAPZBQ010000001">
    <property type="protein sequence ID" value="KAJ5351890.1"/>
    <property type="molecule type" value="Genomic_DNA"/>
</dbReference>
<dbReference type="Proteomes" id="UP001147695">
    <property type="component" value="Unassembled WGS sequence"/>
</dbReference>
<reference evidence="1" key="2">
    <citation type="journal article" date="2023" name="IMA Fungus">
        <title>Comparative genomic study of the Penicillium genus elucidates a diverse pangenome and 15 lateral gene transfer events.</title>
        <authorList>
            <person name="Petersen C."/>
            <person name="Sorensen T."/>
            <person name="Nielsen M.R."/>
            <person name="Sondergaard T.E."/>
            <person name="Sorensen J.L."/>
            <person name="Fitzpatrick D.A."/>
            <person name="Frisvad J.C."/>
            <person name="Nielsen K.L."/>
        </authorList>
    </citation>
    <scope>NUCLEOTIDE SEQUENCE</scope>
    <source>
        <strain evidence="1">IBT 35673</strain>
    </source>
</reference>
<evidence type="ECO:0000313" key="1">
    <source>
        <dbReference type="EMBL" id="KAJ5351890.1"/>
    </source>
</evidence>
<name>A0A9W9R1H9_PENBR</name>
<dbReference type="Pfam" id="PF01042">
    <property type="entry name" value="Ribonuc_L-PSP"/>
    <property type="match status" value="1"/>
</dbReference>
<gene>
    <name evidence="1" type="ORF">N7452_000864</name>
</gene>
<dbReference type="InterPro" id="IPR035959">
    <property type="entry name" value="RutC-like_sf"/>
</dbReference>